<gene>
    <name evidence="3" type="ORF">CN357_31620</name>
</gene>
<organism evidence="3 4">
    <name type="scientific">Bacillus cereus</name>
    <dbReference type="NCBI Taxonomy" id="1396"/>
    <lineage>
        <taxon>Bacteria</taxon>
        <taxon>Bacillati</taxon>
        <taxon>Bacillota</taxon>
        <taxon>Bacilli</taxon>
        <taxon>Bacillales</taxon>
        <taxon>Bacillaceae</taxon>
        <taxon>Bacillus</taxon>
        <taxon>Bacillus cereus group</taxon>
    </lineage>
</organism>
<evidence type="ECO:0000313" key="3">
    <source>
        <dbReference type="EMBL" id="PFF41470.1"/>
    </source>
</evidence>
<feature type="domain" description="Helix-turn-helix" evidence="2">
    <location>
        <begin position="29"/>
        <end position="74"/>
    </location>
</feature>
<keyword evidence="1" id="KW-0175">Coiled coil</keyword>
<evidence type="ECO:0000256" key="1">
    <source>
        <dbReference type="SAM" id="Coils"/>
    </source>
</evidence>
<accession>A0A9X6VSM6</accession>
<reference evidence="3 4" key="1">
    <citation type="submission" date="2017-09" db="EMBL/GenBank/DDBJ databases">
        <title>Large-scale bioinformatics analysis of Bacillus genomes uncovers conserved roles of natural products in bacterial physiology.</title>
        <authorList>
            <consortium name="Agbiome Team Llc"/>
            <person name="Bleich R.M."/>
            <person name="Kirk G.J."/>
            <person name="Santa Maria K.C."/>
            <person name="Allen S.E."/>
            <person name="Farag S."/>
            <person name="Shank E.A."/>
            <person name="Bowers A."/>
        </authorList>
    </citation>
    <scope>NUCLEOTIDE SEQUENCE [LARGE SCALE GENOMIC DNA]</scope>
    <source>
        <strain evidence="3 4">AFS020204</strain>
    </source>
</reference>
<sequence length="99" mass="11874">MGFLKKKEVNKVYKFEDKKKLLSFLHDEVLTTPEVMDVLGISKARISKMIKDGKLVPFKKMERVSLFLREDIEEKKKELEVLRNKYRPYEEAKSFLYKD</sequence>
<dbReference type="GO" id="GO:0003677">
    <property type="term" value="F:DNA binding"/>
    <property type="evidence" value="ECO:0007669"/>
    <property type="project" value="UniProtKB-KW"/>
</dbReference>
<feature type="coiled-coil region" evidence="1">
    <location>
        <begin position="65"/>
        <end position="92"/>
    </location>
</feature>
<dbReference type="RefSeq" id="WP_098434370.1">
    <property type="nucleotide sequence ID" value="NZ_NTSO01000031.1"/>
</dbReference>
<dbReference type="EMBL" id="NTSO01000031">
    <property type="protein sequence ID" value="PFF41470.1"/>
    <property type="molecule type" value="Genomic_DNA"/>
</dbReference>
<evidence type="ECO:0000313" key="4">
    <source>
        <dbReference type="Proteomes" id="UP000220210"/>
    </source>
</evidence>
<proteinExistence type="predicted"/>
<comment type="caution">
    <text evidence="3">The sequence shown here is derived from an EMBL/GenBank/DDBJ whole genome shotgun (WGS) entry which is preliminary data.</text>
</comment>
<dbReference type="Proteomes" id="UP000220210">
    <property type="component" value="Unassembled WGS sequence"/>
</dbReference>
<name>A0A9X6VSM6_BACCE</name>
<evidence type="ECO:0000259" key="2">
    <source>
        <dbReference type="Pfam" id="PF12728"/>
    </source>
</evidence>
<dbReference type="Pfam" id="PF12728">
    <property type="entry name" value="HTH_17"/>
    <property type="match status" value="1"/>
</dbReference>
<protein>
    <submittedName>
        <fullName evidence="3">DNA-binding protein</fullName>
    </submittedName>
</protein>
<dbReference type="InterPro" id="IPR041657">
    <property type="entry name" value="HTH_17"/>
</dbReference>
<dbReference type="AlphaFoldDB" id="A0A9X6VSM6"/>
<keyword evidence="3" id="KW-0238">DNA-binding</keyword>